<dbReference type="GO" id="GO:0016747">
    <property type="term" value="F:acyltransferase activity, transferring groups other than amino-acyl groups"/>
    <property type="evidence" value="ECO:0007669"/>
    <property type="project" value="TreeGrafter"/>
</dbReference>
<dbReference type="Proteomes" id="UP000256561">
    <property type="component" value="Unassembled WGS sequence"/>
</dbReference>
<evidence type="ECO:0000313" key="3">
    <source>
        <dbReference type="Proteomes" id="UP000256561"/>
    </source>
</evidence>
<reference evidence="3" key="1">
    <citation type="submission" date="2018-08" db="EMBL/GenBank/DDBJ databases">
        <authorList>
            <person name="Zhang J."/>
            <person name="Du Z.-J."/>
        </authorList>
    </citation>
    <scope>NUCLEOTIDE SEQUENCE [LARGE SCALE GENOMIC DNA]</scope>
    <source>
        <strain evidence="3">KCTC 52655</strain>
    </source>
</reference>
<evidence type="ECO:0000313" key="2">
    <source>
        <dbReference type="EMBL" id="RDV29165.1"/>
    </source>
</evidence>
<keyword evidence="3" id="KW-1185">Reference proteome</keyword>
<dbReference type="InterPro" id="IPR050583">
    <property type="entry name" value="Mycobacterial_A85_antigen"/>
</dbReference>
<accession>A0A3D8MEA3</accession>
<keyword evidence="1" id="KW-0732">Signal</keyword>
<protein>
    <recommendedName>
        <fullName evidence="4">Esterase</fullName>
    </recommendedName>
</protein>
<name>A0A3D8MEA3_9ALTE</name>
<comment type="caution">
    <text evidence="2">The sequence shown here is derived from an EMBL/GenBank/DDBJ whole genome shotgun (WGS) entry which is preliminary data.</text>
</comment>
<dbReference type="PANTHER" id="PTHR48098:SF1">
    <property type="entry name" value="DIACYLGLYCEROL ACYLTRANSFERASE_MYCOLYLTRANSFERASE AG85A"/>
    <property type="match status" value="1"/>
</dbReference>
<feature type="signal peptide" evidence="1">
    <location>
        <begin position="1"/>
        <end position="16"/>
    </location>
</feature>
<feature type="chain" id="PRO_5017670425" description="Esterase" evidence="1">
    <location>
        <begin position="17"/>
        <end position="336"/>
    </location>
</feature>
<dbReference type="OrthoDB" id="9803578at2"/>
<dbReference type="PANTHER" id="PTHR48098">
    <property type="entry name" value="ENTEROCHELIN ESTERASE-RELATED"/>
    <property type="match status" value="1"/>
</dbReference>
<dbReference type="SUPFAM" id="SSF53474">
    <property type="entry name" value="alpha/beta-Hydrolases"/>
    <property type="match status" value="1"/>
</dbReference>
<dbReference type="InterPro" id="IPR029058">
    <property type="entry name" value="AB_hydrolase_fold"/>
</dbReference>
<sequence length="336" mass="38629">MKFLLFALLFTATLQANTLDELLTVPRSEALNTNMEIQYRIIVPESAAEGKRFPVIYWLHGKGGRVLDDAFENSGMGYYSHRFYQDAVAQGLMQEAILVYMYAGAPVTMWANMLPGELQCPPPSTRVFRNVCPGDKCPAGCENGEETFDGNDYQVETAFIRDFIPYIERNYPVRRGARNRAIAGFSMGGFGAFLYGFRYPRMFGCIVSADGSLITESQTLFLEPVTWENYFEENEIYLKRNSVFYIAEVYQRWASRQDPSRLPKFAVIQGGLYPWYQNFVERLDELGLEMTRRPHPELDPELPENRRVNHHVFDEVMARDGDWIHSFMEGCFPGDP</sequence>
<evidence type="ECO:0000256" key="1">
    <source>
        <dbReference type="SAM" id="SignalP"/>
    </source>
</evidence>
<dbReference type="InterPro" id="IPR000801">
    <property type="entry name" value="Esterase-like"/>
</dbReference>
<dbReference type="Gene3D" id="3.40.50.1820">
    <property type="entry name" value="alpha/beta hydrolase"/>
    <property type="match status" value="1"/>
</dbReference>
<dbReference type="AlphaFoldDB" id="A0A3D8MEA3"/>
<proteinExistence type="predicted"/>
<gene>
    <name evidence="2" type="ORF">DXV75_01505</name>
</gene>
<dbReference type="Pfam" id="PF00756">
    <property type="entry name" value="Esterase"/>
    <property type="match status" value="1"/>
</dbReference>
<evidence type="ECO:0008006" key="4">
    <source>
        <dbReference type="Google" id="ProtNLM"/>
    </source>
</evidence>
<dbReference type="EMBL" id="QRHA01000001">
    <property type="protein sequence ID" value="RDV29165.1"/>
    <property type="molecule type" value="Genomic_DNA"/>
</dbReference>
<dbReference type="RefSeq" id="WP_115591455.1">
    <property type="nucleotide sequence ID" value="NZ_QRHA01000001.1"/>
</dbReference>
<organism evidence="2 3">
    <name type="scientific">Alteromonas aestuariivivens</name>
    <dbReference type="NCBI Taxonomy" id="1938339"/>
    <lineage>
        <taxon>Bacteria</taxon>
        <taxon>Pseudomonadati</taxon>
        <taxon>Pseudomonadota</taxon>
        <taxon>Gammaproteobacteria</taxon>
        <taxon>Alteromonadales</taxon>
        <taxon>Alteromonadaceae</taxon>
        <taxon>Alteromonas/Salinimonas group</taxon>
        <taxon>Alteromonas</taxon>
    </lineage>
</organism>